<evidence type="ECO:0000313" key="2">
    <source>
        <dbReference type="EMBL" id="AJD48858.1"/>
    </source>
</evidence>
<dbReference type="Pfam" id="PF14261">
    <property type="entry name" value="DUF4351"/>
    <property type="match status" value="1"/>
</dbReference>
<protein>
    <recommendedName>
        <fullName evidence="1">DUF4351 domain-containing protein</fullName>
    </recommendedName>
</protein>
<evidence type="ECO:0000259" key="1">
    <source>
        <dbReference type="Pfam" id="PF14261"/>
    </source>
</evidence>
<dbReference type="STRING" id="391936.S7S_12230"/>
<accession>A0A0B4XQZ2</accession>
<name>A0A0B4XQZ2_9GAMM</name>
<dbReference type="InterPro" id="IPR025587">
    <property type="entry name" value="DUF4351"/>
</dbReference>
<dbReference type="EMBL" id="CP004387">
    <property type="protein sequence ID" value="AJD48858.1"/>
    <property type="molecule type" value="Genomic_DNA"/>
</dbReference>
<organism evidence="2 3">
    <name type="scientific">Isoalcanivorax pacificus W11-5</name>
    <dbReference type="NCBI Taxonomy" id="391936"/>
    <lineage>
        <taxon>Bacteria</taxon>
        <taxon>Pseudomonadati</taxon>
        <taxon>Pseudomonadota</taxon>
        <taxon>Gammaproteobacteria</taxon>
        <taxon>Oceanospirillales</taxon>
        <taxon>Alcanivoracaceae</taxon>
        <taxon>Isoalcanivorax</taxon>
    </lineage>
</organism>
<dbReference type="PANTHER" id="PTHR35586">
    <property type="entry name" value="SLL1691 PROTEIN"/>
    <property type="match status" value="1"/>
</dbReference>
<dbReference type="AlphaFoldDB" id="A0A0B4XQZ2"/>
<sequence>MIDWLMALPPLLNQQLRREVANQGGATVKFLSVFERHAIDEAAKKARIEGESALLSRLLTRRFGPLPTEVQARLATASTTQLEHWADRVFDAGSLEDVFQ</sequence>
<feature type="domain" description="DUF4351" evidence="1">
    <location>
        <begin position="45"/>
        <end position="98"/>
    </location>
</feature>
<proteinExistence type="predicted"/>
<keyword evidence="3" id="KW-1185">Reference proteome</keyword>
<reference evidence="2 3" key="1">
    <citation type="journal article" date="2012" name="J. Bacteriol.">
        <title>Genome sequence of an alkane-degrading bacterium, Alcanivorax pacificus type strain W11-5, isolated from deep sea sediment.</title>
        <authorList>
            <person name="Lai Q."/>
            <person name="Shao Z."/>
        </authorList>
    </citation>
    <scope>NUCLEOTIDE SEQUENCE [LARGE SCALE GENOMIC DNA]</scope>
    <source>
        <strain evidence="2 3">W11-5</strain>
    </source>
</reference>
<dbReference type="HOGENOM" id="CLU_071039_2_1_6"/>
<dbReference type="Proteomes" id="UP000006764">
    <property type="component" value="Chromosome"/>
</dbReference>
<evidence type="ECO:0000313" key="3">
    <source>
        <dbReference type="Proteomes" id="UP000006764"/>
    </source>
</evidence>
<gene>
    <name evidence="2" type="ORF">S7S_12230</name>
</gene>
<dbReference type="PANTHER" id="PTHR35586:SF1">
    <property type="entry name" value="SLL1691 PROTEIN"/>
    <property type="match status" value="1"/>
</dbReference>
<dbReference type="KEGG" id="apac:S7S_12230"/>